<evidence type="ECO:0000313" key="4">
    <source>
        <dbReference type="EMBL" id="KAH3889258.1"/>
    </source>
</evidence>
<dbReference type="Proteomes" id="UP000828390">
    <property type="component" value="Unassembled WGS sequence"/>
</dbReference>
<feature type="chain" id="PRO_5038714600" description="C-type lectin domain-containing protein" evidence="2">
    <location>
        <begin position="18"/>
        <end position="153"/>
    </location>
</feature>
<dbReference type="SUPFAM" id="SSF56436">
    <property type="entry name" value="C-type lectin-like"/>
    <property type="match status" value="1"/>
</dbReference>
<feature type="domain" description="C-type lectin" evidence="3">
    <location>
        <begin position="26"/>
        <end position="149"/>
    </location>
</feature>
<dbReference type="EMBL" id="JAIWYP010000001">
    <property type="protein sequence ID" value="KAH3889258.1"/>
    <property type="molecule type" value="Genomic_DNA"/>
</dbReference>
<dbReference type="InterPro" id="IPR016187">
    <property type="entry name" value="CTDL_fold"/>
</dbReference>
<evidence type="ECO:0000259" key="3">
    <source>
        <dbReference type="PROSITE" id="PS50041"/>
    </source>
</evidence>
<dbReference type="InterPro" id="IPR050111">
    <property type="entry name" value="C-type_lectin/snaclec_domain"/>
</dbReference>
<name>A0A9D4S3N8_DREPO</name>
<dbReference type="Gene3D" id="3.10.100.10">
    <property type="entry name" value="Mannose-Binding Protein A, subunit A"/>
    <property type="match status" value="1"/>
</dbReference>
<accession>A0A9D4S3N8</accession>
<evidence type="ECO:0000256" key="1">
    <source>
        <dbReference type="ARBA" id="ARBA00023157"/>
    </source>
</evidence>
<keyword evidence="5" id="KW-1185">Reference proteome</keyword>
<reference evidence="4" key="2">
    <citation type="submission" date="2020-11" db="EMBL/GenBank/DDBJ databases">
        <authorList>
            <person name="McCartney M.A."/>
            <person name="Auch B."/>
            <person name="Kono T."/>
            <person name="Mallez S."/>
            <person name="Becker A."/>
            <person name="Gohl D.M."/>
            <person name="Silverstein K.A.T."/>
            <person name="Koren S."/>
            <person name="Bechman K.B."/>
            <person name="Herman A."/>
            <person name="Abrahante J.E."/>
            <person name="Garbe J."/>
        </authorList>
    </citation>
    <scope>NUCLEOTIDE SEQUENCE</scope>
    <source>
        <strain evidence="4">Duluth1</strain>
        <tissue evidence="4">Whole animal</tissue>
    </source>
</reference>
<reference evidence="4" key="1">
    <citation type="journal article" date="2019" name="bioRxiv">
        <title>The Genome of the Zebra Mussel, Dreissena polymorpha: A Resource for Invasive Species Research.</title>
        <authorList>
            <person name="McCartney M.A."/>
            <person name="Auch B."/>
            <person name="Kono T."/>
            <person name="Mallez S."/>
            <person name="Zhang Y."/>
            <person name="Obille A."/>
            <person name="Becker A."/>
            <person name="Abrahante J.E."/>
            <person name="Garbe J."/>
            <person name="Badalamenti J.P."/>
            <person name="Herman A."/>
            <person name="Mangelson H."/>
            <person name="Liachko I."/>
            <person name="Sullivan S."/>
            <person name="Sone E.D."/>
            <person name="Koren S."/>
            <person name="Silverstein K.A.T."/>
            <person name="Beckman K.B."/>
            <person name="Gohl D.M."/>
        </authorList>
    </citation>
    <scope>NUCLEOTIDE SEQUENCE</scope>
    <source>
        <strain evidence="4">Duluth1</strain>
        <tissue evidence="4">Whole animal</tissue>
    </source>
</reference>
<keyword evidence="1" id="KW-1015">Disulfide bond</keyword>
<organism evidence="4 5">
    <name type="scientific">Dreissena polymorpha</name>
    <name type="common">Zebra mussel</name>
    <name type="synonym">Mytilus polymorpha</name>
    <dbReference type="NCBI Taxonomy" id="45954"/>
    <lineage>
        <taxon>Eukaryota</taxon>
        <taxon>Metazoa</taxon>
        <taxon>Spiralia</taxon>
        <taxon>Lophotrochozoa</taxon>
        <taxon>Mollusca</taxon>
        <taxon>Bivalvia</taxon>
        <taxon>Autobranchia</taxon>
        <taxon>Heteroconchia</taxon>
        <taxon>Euheterodonta</taxon>
        <taxon>Imparidentia</taxon>
        <taxon>Neoheterodontei</taxon>
        <taxon>Myida</taxon>
        <taxon>Dreissenoidea</taxon>
        <taxon>Dreissenidae</taxon>
        <taxon>Dreissena</taxon>
    </lineage>
</organism>
<dbReference type="OrthoDB" id="10047605at2759"/>
<dbReference type="InterPro" id="IPR001304">
    <property type="entry name" value="C-type_lectin-like"/>
</dbReference>
<dbReference type="AlphaFoldDB" id="A0A9D4S3N8"/>
<dbReference type="Pfam" id="PF00059">
    <property type="entry name" value="Lectin_C"/>
    <property type="match status" value="1"/>
</dbReference>
<gene>
    <name evidence="4" type="ORF">DPMN_013310</name>
</gene>
<comment type="caution">
    <text evidence="4">The sequence shown here is derived from an EMBL/GenBank/DDBJ whole genome shotgun (WGS) entry which is preliminary data.</text>
</comment>
<keyword evidence="2" id="KW-0732">Signal</keyword>
<proteinExistence type="predicted"/>
<dbReference type="PANTHER" id="PTHR22803">
    <property type="entry name" value="MANNOSE, PHOSPHOLIPASE, LECTIN RECEPTOR RELATED"/>
    <property type="match status" value="1"/>
</dbReference>
<protein>
    <recommendedName>
        <fullName evidence="3">C-type lectin domain-containing protein</fullName>
    </recommendedName>
</protein>
<evidence type="ECO:0000256" key="2">
    <source>
        <dbReference type="SAM" id="SignalP"/>
    </source>
</evidence>
<evidence type="ECO:0000313" key="5">
    <source>
        <dbReference type="Proteomes" id="UP000828390"/>
    </source>
</evidence>
<dbReference type="PROSITE" id="PS00615">
    <property type="entry name" value="C_TYPE_LECTIN_1"/>
    <property type="match status" value="1"/>
</dbReference>
<feature type="signal peptide" evidence="2">
    <location>
        <begin position="1"/>
        <end position="17"/>
    </location>
</feature>
<dbReference type="InterPro" id="IPR016186">
    <property type="entry name" value="C-type_lectin-like/link_sf"/>
</dbReference>
<dbReference type="SMART" id="SM00034">
    <property type="entry name" value="CLECT"/>
    <property type="match status" value="1"/>
</dbReference>
<sequence length="153" mass="17120">MIFILFIGCVVFSSASGRCPDGFVKFGASCYYFSNDVGTWTGSQVVCSQAFFPTKANLVEINSQTENEFLYQRARENRKYYWVGASDLQITGMYRWLNSGKVVAAPAIFWAPTEPQGGSEHCMAIVHDRGTSNCWIDISCNHQLNFICETPAK</sequence>
<dbReference type="InterPro" id="IPR018378">
    <property type="entry name" value="C-type_lectin_CS"/>
</dbReference>
<dbReference type="PROSITE" id="PS50041">
    <property type="entry name" value="C_TYPE_LECTIN_2"/>
    <property type="match status" value="1"/>
</dbReference>